<gene>
    <name evidence="2" type="ORF">PoB_000480200</name>
</gene>
<dbReference type="EMBL" id="BLXT01000588">
    <property type="protein sequence ID" value="GFN78296.1"/>
    <property type="molecule type" value="Genomic_DNA"/>
</dbReference>
<evidence type="ECO:0000256" key="1">
    <source>
        <dbReference type="SAM" id="Phobius"/>
    </source>
</evidence>
<comment type="caution">
    <text evidence="2">The sequence shown here is derived from an EMBL/GenBank/DDBJ whole genome shotgun (WGS) entry which is preliminary data.</text>
</comment>
<sequence>MSTEEEDKKVRSHGQKFRQRVEEFKLWSDDQTFKSQEYERRRMEKVRKKGVIKADRPLQRGRALYLPSILIVVAGFSLMIYSSIDALSGKSAPLLNNSLAVKIVASAITAIGVFALMATAAYTYHREDKVRQNNGFLTLYESSRVKGGGSLFGGRHEATMAALREFVDRHPSADGLTAADLNSRRPLRRMVSANERIEIEEPLLSSVSSHLRESSSSANSTMSWLNKHESQFYRLGPLLRRQSSDSALDRIFARSHLQASSELNEVELQSILGKINRMEHQSHNDKENNRGKNKLIENRLVECYKECPVLEQHGNNNGTLRGSGHSHSYCCQDQLKYTDKELDIGERYCVFYKNRNGWANSVFPGHPGVCASSTDSSGYTSSECYHAVNAENICTLTHIHNSNSTHPIATPHVSPNILKNIEEKHPRCRQKDSVVISTAAVHATYTSEENDCTSLLPPASPDISSLPYLSRACPANVNSSVPSLELQETAEIHSICLTPKGNNLVPPSSFKFRSKASPTFPKNETSTTLQVI</sequence>
<keyword evidence="1" id="KW-0812">Transmembrane</keyword>
<keyword evidence="3" id="KW-1185">Reference proteome</keyword>
<protein>
    <recommendedName>
        <fullName evidence="4">Transmembrane protein 188</fullName>
    </recommendedName>
</protein>
<keyword evidence="1" id="KW-0472">Membrane</keyword>
<name>A0AAV3Y767_9GAST</name>
<evidence type="ECO:0000313" key="2">
    <source>
        <dbReference type="EMBL" id="GFN78296.1"/>
    </source>
</evidence>
<evidence type="ECO:0000313" key="3">
    <source>
        <dbReference type="Proteomes" id="UP000735302"/>
    </source>
</evidence>
<keyword evidence="1" id="KW-1133">Transmembrane helix</keyword>
<organism evidence="2 3">
    <name type="scientific">Plakobranchus ocellatus</name>
    <dbReference type="NCBI Taxonomy" id="259542"/>
    <lineage>
        <taxon>Eukaryota</taxon>
        <taxon>Metazoa</taxon>
        <taxon>Spiralia</taxon>
        <taxon>Lophotrochozoa</taxon>
        <taxon>Mollusca</taxon>
        <taxon>Gastropoda</taxon>
        <taxon>Heterobranchia</taxon>
        <taxon>Euthyneura</taxon>
        <taxon>Panpulmonata</taxon>
        <taxon>Sacoglossa</taxon>
        <taxon>Placobranchoidea</taxon>
        <taxon>Plakobranchidae</taxon>
        <taxon>Plakobranchus</taxon>
    </lineage>
</organism>
<dbReference type="Proteomes" id="UP000735302">
    <property type="component" value="Unassembled WGS sequence"/>
</dbReference>
<feature type="transmembrane region" description="Helical" evidence="1">
    <location>
        <begin position="63"/>
        <end position="84"/>
    </location>
</feature>
<feature type="transmembrane region" description="Helical" evidence="1">
    <location>
        <begin position="104"/>
        <end position="124"/>
    </location>
</feature>
<evidence type="ECO:0008006" key="4">
    <source>
        <dbReference type="Google" id="ProtNLM"/>
    </source>
</evidence>
<dbReference type="AlphaFoldDB" id="A0AAV3Y767"/>
<reference evidence="2 3" key="1">
    <citation type="journal article" date="2021" name="Elife">
        <title>Chloroplast acquisition without the gene transfer in kleptoplastic sea slugs, Plakobranchus ocellatus.</title>
        <authorList>
            <person name="Maeda T."/>
            <person name="Takahashi S."/>
            <person name="Yoshida T."/>
            <person name="Shimamura S."/>
            <person name="Takaki Y."/>
            <person name="Nagai Y."/>
            <person name="Toyoda A."/>
            <person name="Suzuki Y."/>
            <person name="Arimoto A."/>
            <person name="Ishii H."/>
            <person name="Satoh N."/>
            <person name="Nishiyama T."/>
            <person name="Hasebe M."/>
            <person name="Maruyama T."/>
            <person name="Minagawa J."/>
            <person name="Obokata J."/>
            <person name="Shigenobu S."/>
        </authorList>
    </citation>
    <scope>NUCLEOTIDE SEQUENCE [LARGE SCALE GENOMIC DNA]</scope>
</reference>
<proteinExistence type="predicted"/>
<accession>A0AAV3Y767</accession>